<dbReference type="EMBL" id="CP000433">
    <property type="protein sequence ID" value="ABH00505.1"/>
    <property type="molecule type" value="Genomic_DNA"/>
</dbReference>
<dbReference type="KEGG" id="rha:RHA1_ro10316"/>
<reference evidence="4" key="1">
    <citation type="journal article" date="2006" name="Proc. Natl. Acad. Sci. U.S.A.">
        <title>The complete genome of Rhodococcus sp. RHA1 provides insights into a catabolic powerhouse.</title>
        <authorList>
            <person name="McLeod M.P."/>
            <person name="Warren R.L."/>
            <person name="Hsiao W.W.L."/>
            <person name="Araki N."/>
            <person name="Myhre M."/>
            <person name="Fernandes C."/>
            <person name="Miyazawa D."/>
            <person name="Wong W."/>
            <person name="Lillquist A.L."/>
            <person name="Wang D."/>
            <person name="Dosanjh M."/>
            <person name="Hara H."/>
            <person name="Petrescu A."/>
            <person name="Morin R.D."/>
            <person name="Yang G."/>
            <person name="Stott J.M."/>
            <person name="Schein J.E."/>
            <person name="Shin H."/>
            <person name="Smailus D."/>
            <person name="Siddiqui A.S."/>
            <person name="Marra M.A."/>
            <person name="Jones S.J.M."/>
            <person name="Holt R."/>
            <person name="Brinkman F.S.L."/>
            <person name="Miyauchi K."/>
            <person name="Fukuda M."/>
            <person name="Davies J.E."/>
            <person name="Mohn W.W."/>
            <person name="Eltis L.D."/>
        </authorList>
    </citation>
    <scope>NUCLEOTIDE SEQUENCE [LARGE SCALE GENOMIC DNA]</scope>
    <source>
        <strain evidence="4">RHA1</strain>
    </source>
</reference>
<evidence type="ECO:0000313" key="4">
    <source>
        <dbReference type="Proteomes" id="UP000008710"/>
    </source>
</evidence>
<geneLocation type="plasmid" evidence="3 4">
    <name>pRHL2</name>
</geneLocation>
<dbReference type="InterPro" id="IPR029045">
    <property type="entry name" value="ClpP/crotonase-like_dom_sf"/>
</dbReference>
<feature type="region of interest" description="Disordered" evidence="2">
    <location>
        <begin position="261"/>
        <end position="289"/>
    </location>
</feature>
<organism evidence="3 4">
    <name type="scientific">Rhodococcus jostii (strain RHA1)</name>
    <dbReference type="NCBI Taxonomy" id="101510"/>
    <lineage>
        <taxon>Bacteria</taxon>
        <taxon>Bacillati</taxon>
        <taxon>Actinomycetota</taxon>
        <taxon>Actinomycetes</taxon>
        <taxon>Mycobacteriales</taxon>
        <taxon>Nocardiaceae</taxon>
        <taxon>Rhodococcus</taxon>
    </lineage>
</organism>
<dbReference type="Proteomes" id="UP000008710">
    <property type="component" value="Plasmid pRHL2"/>
</dbReference>
<dbReference type="Pfam" id="PF00378">
    <property type="entry name" value="ECH_1"/>
    <property type="match status" value="1"/>
</dbReference>
<dbReference type="CDD" id="cd06558">
    <property type="entry name" value="crotonase-like"/>
    <property type="match status" value="1"/>
</dbReference>
<dbReference type="Gene3D" id="3.90.226.10">
    <property type="entry name" value="2-enoyl-CoA Hydratase, Chain A, domain 1"/>
    <property type="match status" value="1"/>
</dbReference>
<dbReference type="InterPro" id="IPR014748">
    <property type="entry name" value="Enoyl-CoA_hydra_C"/>
</dbReference>
<dbReference type="AlphaFoldDB" id="Q0RW31"/>
<dbReference type="RefSeq" id="WP_011600142.1">
    <property type="nucleotide sequence ID" value="NC_008270.1"/>
</dbReference>
<dbReference type="InterPro" id="IPR001753">
    <property type="entry name" value="Enoyl-CoA_hydra/iso"/>
</dbReference>
<dbReference type="PANTHER" id="PTHR43459:SF1">
    <property type="entry name" value="EG:BACN32G11.4 PROTEIN"/>
    <property type="match status" value="1"/>
</dbReference>
<accession>Q0RW31</accession>
<protein>
    <submittedName>
        <fullName evidence="3">Probable enoyl-CoA hydratase</fullName>
        <ecNumber evidence="3">4.2.1.17</ecNumber>
    </submittedName>
</protein>
<proteinExistence type="inferred from homology"/>
<comment type="similarity">
    <text evidence="1">Belongs to the enoyl-CoA hydratase/isomerase family.</text>
</comment>
<dbReference type="SUPFAM" id="SSF52096">
    <property type="entry name" value="ClpP/crotonase"/>
    <property type="match status" value="1"/>
</dbReference>
<dbReference type="GO" id="GO:0004300">
    <property type="term" value="F:enoyl-CoA hydratase activity"/>
    <property type="evidence" value="ECO:0007669"/>
    <property type="project" value="UniProtKB-EC"/>
</dbReference>
<evidence type="ECO:0000313" key="3">
    <source>
        <dbReference type="EMBL" id="ABH00505.1"/>
    </source>
</evidence>
<gene>
    <name evidence="3" type="ordered locus">RHA1_ro10316</name>
</gene>
<keyword evidence="3" id="KW-0614">Plasmid</keyword>
<evidence type="ECO:0000256" key="1">
    <source>
        <dbReference type="ARBA" id="ARBA00005254"/>
    </source>
</evidence>
<dbReference type="PANTHER" id="PTHR43459">
    <property type="entry name" value="ENOYL-COA HYDRATASE"/>
    <property type="match status" value="1"/>
</dbReference>
<dbReference type="EC" id="4.2.1.17" evidence="3"/>
<keyword evidence="3" id="KW-0456">Lyase</keyword>
<sequence>MRATAPVRQARYENLELATRGEVAVLKLARPTRRNAWTMPMVHETSHALAACDADDAVRAVVITGSGDSFSVGADLSEGSISSPGSDEDPIEVMRSIVTPRDVRKPVIAAINGDAIGIGVTLSLLCDVRVIARDARLATPMTRLGVIPEMGAHWSLARIAGWGVAHDLLLTGRRIDGEEAVRLGVCGEAVDRDRVLERALEIAEDIARHTAPRAVAVSKYLLQKAEWTGFTELRAEETELFARVADEPDAEEGVAAFLERRPPRWSGRASAEPTWQAPGPHDIEEDEEF</sequence>
<dbReference type="Gene3D" id="1.10.12.10">
    <property type="entry name" value="Lyase 2-enoyl-coa Hydratase, Chain A, domain 2"/>
    <property type="match status" value="1"/>
</dbReference>
<dbReference type="HOGENOM" id="CLU_009834_7_2_11"/>
<evidence type="ECO:0000256" key="2">
    <source>
        <dbReference type="SAM" id="MobiDB-lite"/>
    </source>
</evidence>
<name>Q0RW31_RHOJR</name>